<evidence type="ECO:0000313" key="1">
    <source>
        <dbReference type="EMBL" id="KAJ8636835.1"/>
    </source>
</evidence>
<organism evidence="1 2">
    <name type="scientific">Persea americana</name>
    <name type="common">Avocado</name>
    <dbReference type="NCBI Taxonomy" id="3435"/>
    <lineage>
        <taxon>Eukaryota</taxon>
        <taxon>Viridiplantae</taxon>
        <taxon>Streptophyta</taxon>
        <taxon>Embryophyta</taxon>
        <taxon>Tracheophyta</taxon>
        <taxon>Spermatophyta</taxon>
        <taxon>Magnoliopsida</taxon>
        <taxon>Magnoliidae</taxon>
        <taxon>Laurales</taxon>
        <taxon>Lauraceae</taxon>
        <taxon>Persea</taxon>
    </lineage>
</organism>
<reference evidence="1 2" key="1">
    <citation type="journal article" date="2022" name="Hortic Res">
        <title>A haplotype resolved chromosomal level avocado genome allows analysis of novel avocado genes.</title>
        <authorList>
            <person name="Nath O."/>
            <person name="Fletcher S.J."/>
            <person name="Hayward A."/>
            <person name="Shaw L.M."/>
            <person name="Masouleh A.K."/>
            <person name="Furtado A."/>
            <person name="Henry R.J."/>
            <person name="Mitter N."/>
        </authorList>
    </citation>
    <scope>NUCLEOTIDE SEQUENCE [LARGE SCALE GENOMIC DNA]</scope>
    <source>
        <strain evidence="2">cv. Hass</strain>
    </source>
</reference>
<name>A0ACC2LTV7_PERAE</name>
<proteinExistence type="predicted"/>
<gene>
    <name evidence="1" type="ORF">MRB53_011102</name>
</gene>
<keyword evidence="2" id="KW-1185">Reference proteome</keyword>
<dbReference type="Proteomes" id="UP001234297">
    <property type="component" value="Chromosome 3"/>
</dbReference>
<sequence>MELVLEILTGKLFHVQIEQNATVKELKKKIAMQEALPEHRLILVLRSGPLMKEDQFSLADYGVKEGSQIYVFFTANDGTV</sequence>
<dbReference type="EMBL" id="CM056811">
    <property type="protein sequence ID" value="KAJ8636835.1"/>
    <property type="molecule type" value="Genomic_DNA"/>
</dbReference>
<protein>
    <submittedName>
        <fullName evidence="1">Uncharacterized protein</fullName>
    </submittedName>
</protein>
<accession>A0ACC2LTV7</accession>
<comment type="caution">
    <text evidence="1">The sequence shown here is derived from an EMBL/GenBank/DDBJ whole genome shotgun (WGS) entry which is preliminary data.</text>
</comment>
<evidence type="ECO:0000313" key="2">
    <source>
        <dbReference type="Proteomes" id="UP001234297"/>
    </source>
</evidence>